<proteinExistence type="predicted"/>
<keyword evidence="1" id="KW-0472">Membrane</keyword>
<keyword evidence="1" id="KW-1133">Transmembrane helix</keyword>
<keyword evidence="1" id="KW-0812">Transmembrane</keyword>
<dbReference type="InParanoid" id="A0A3Q7J5D0"/>
<dbReference type="EnsemblPlants" id="Solyc12g014065.1.1">
    <property type="protein sequence ID" value="Solyc12g014065.1.1"/>
    <property type="gene ID" value="Solyc12g014065.1"/>
</dbReference>
<dbReference type="Gramene" id="Solyc12g014065.1.1">
    <property type="protein sequence ID" value="Solyc12g014065.1.1"/>
    <property type="gene ID" value="Solyc12g014065.1"/>
</dbReference>
<organism evidence="2">
    <name type="scientific">Solanum lycopersicum</name>
    <name type="common">Tomato</name>
    <name type="synonym">Lycopersicon esculentum</name>
    <dbReference type="NCBI Taxonomy" id="4081"/>
    <lineage>
        <taxon>Eukaryota</taxon>
        <taxon>Viridiplantae</taxon>
        <taxon>Streptophyta</taxon>
        <taxon>Embryophyta</taxon>
        <taxon>Tracheophyta</taxon>
        <taxon>Spermatophyta</taxon>
        <taxon>Magnoliopsida</taxon>
        <taxon>eudicotyledons</taxon>
        <taxon>Gunneridae</taxon>
        <taxon>Pentapetalae</taxon>
        <taxon>asterids</taxon>
        <taxon>lamiids</taxon>
        <taxon>Solanales</taxon>
        <taxon>Solanaceae</taxon>
        <taxon>Solanoideae</taxon>
        <taxon>Solaneae</taxon>
        <taxon>Solanum</taxon>
        <taxon>Solanum subgen. Lycopersicon</taxon>
    </lineage>
</organism>
<accession>A0A3Q7J5D0</accession>
<reference evidence="2" key="2">
    <citation type="submission" date="2019-01" db="UniProtKB">
        <authorList>
            <consortium name="EnsemblPlants"/>
        </authorList>
    </citation>
    <scope>IDENTIFICATION</scope>
    <source>
        <strain evidence="2">cv. Heinz 1706</strain>
    </source>
</reference>
<evidence type="ECO:0000313" key="3">
    <source>
        <dbReference type="Proteomes" id="UP000004994"/>
    </source>
</evidence>
<dbReference type="AlphaFoldDB" id="A0A3Q7J5D0"/>
<keyword evidence="3" id="KW-1185">Reference proteome</keyword>
<feature type="transmembrane region" description="Helical" evidence="1">
    <location>
        <begin position="20"/>
        <end position="42"/>
    </location>
</feature>
<evidence type="ECO:0000256" key="1">
    <source>
        <dbReference type="SAM" id="Phobius"/>
    </source>
</evidence>
<reference evidence="2" key="1">
    <citation type="journal article" date="2012" name="Nature">
        <title>The tomato genome sequence provides insights into fleshy fruit evolution.</title>
        <authorList>
            <consortium name="Tomato Genome Consortium"/>
        </authorList>
    </citation>
    <scope>NUCLEOTIDE SEQUENCE [LARGE SCALE GENOMIC DNA]</scope>
    <source>
        <strain evidence="2">cv. Heinz 1706</strain>
    </source>
</reference>
<evidence type="ECO:0000313" key="2">
    <source>
        <dbReference type="EnsemblPlants" id="Solyc12g014065.1.1"/>
    </source>
</evidence>
<name>A0A3Q7J5D0_SOLLC</name>
<dbReference type="Proteomes" id="UP000004994">
    <property type="component" value="Chromosome 12"/>
</dbReference>
<protein>
    <submittedName>
        <fullName evidence="2">Uncharacterized protein</fullName>
    </submittedName>
</protein>
<sequence length="85" mass="9337">MNLVQKLGSFAVKSHKRDDVFLLSLAEPVLVGSISLSAPTLISKLLHVPSNEISWSDHLSLGSIIQTQVKHHSSTGILYLQNMQM</sequence>